<dbReference type="InterPro" id="IPR045397">
    <property type="entry name" value="TumE-like"/>
</dbReference>
<proteinExistence type="predicted"/>
<protein>
    <submittedName>
        <fullName evidence="1">DUF6516 family protein</fullName>
    </submittedName>
</protein>
<evidence type="ECO:0000313" key="1">
    <source>
        <dbReference type="EMBL" id="MDC9590798.1"/>
    </source>
</evidence>
<dbReference type="EMBL" id="JAQRFI010000045">
    <property type="protein sequence ID" value="MDC9590798.1"/>
    <property type="molecule type" value="Genomic_DNA"/>
</dbReference>
<comment type="caution">
    <text evidence="1">The sequence shown here is derived from an EMBL/GenBank/DDBJ whole genome shotgun (WGS) entry which is preliminary data.</text>
</comment>
<name>A0ABT5LI60_9GAMM</name>
<reference evidence="1 2" key="1">
    <citation type="submission" date="2023-02" db="EMBL/GenBank/DDBJ databases">
        <title>Entomopathogenic bacteria.</title>
        <authorList>
            <person name="Machado R.A."/>
        </authorList>
    </citation>
    <scope>NUCLEOTIDE SEQUENCE [LARGE SCALE GENOMIC DNA]</scope>
    <source>
        <strain evidence="1 2">XENO-10</strain>
    </source>
</reference>
<dbReference type="Proteomes" id="UP001217178">
    <property type="component" value="Unassembled WGS sequence"/>
</dbReference>
<evidence type="ECO:0000313" key="2">
    <source>
        <dbReference type="Proteomes" id="UP001217178"/>
    </source>
</evidence>
<accession>A0ABT5LI60</accession>
<sequence>MIGVLIVDYEHGLEILLDLHCQRVNRDDGYWWEIRAWTVSKTKMIPHGIRYNLTLHDKHNTRVFGMDNVHAISMPKKGKYKGRIVYDHMHRNSHDKGVPYEFTSPYQLIEDFFAKIDEVIAERESRG</sequence>
<keyword evidence="2" id="KW-1185">Reference proteome</keyword>
<dbReference type="Pfam" id="PF20126">
    <property type="entry name" value="TumE"/>
    <property type="match status" value="1"/>
</dbReference>
<gene>
    <name evidence="1" type="ORF">PSI23_16260</name>
</gene>
<organism evidence="1 2">
    <name type="scientific">Xenorhabdus yunnanensis</name>
    <dbReference type="NCBI Taxonomy" id="3025878"/>
    <lineage>
        <taxon>Bacteria</taxon>
        <taxon>Pseudomonadati</taxon>
        <taxon>Pseudomonadota</taxon>
        <taxon>Gammaproteobacteria</taxon>
        <taxon>Enterobacterales</taxon>
        <taxon>Morganellaceae</taxon>
        <taxon>Xenorhabdus</taxon>
    </lineage>
</organism>